<dbReference type="FunFam" id="3.40.50.970:FF:000129">
    <property type="entry name" value="Transketolase"/>
    <property type="match status" value="1"/>
</dbReference>
<proteinExistence type="inferred from homology"/>
<dbReference type="PANTHER" id="PTHR43825:SF1">
    <property type="entry name" value="TRANSKETOLASE-LIKE PYRIMIDINE-BINDING DOMAIN-CONTAINING PROTEIN"/>
    <property type="match status" value="1"/>
</dbReference>
<evidence type="ECO:0000313" key="6">
    <source>
        <dbReference type="Proteomes" id="UP000663792"/>
    </source>
</evidence>
<dbReference type="Gene3D" id="3.40.50.920">
    <property type="match status" value="1"/>
</dbReference>
<comment type="cofactor">
    <cofactor evidence="1">
        <name>thiamine diphosphate</name>
        <dbReference type="ChEBI" id="CHEBI:58937"/>
    </cofactor>
</comment>
<keyword evidence="3" id="KW-0786">Thiamine pyrophosphate</keyword>
<dbReference type="InterPro" id="IPR033248">
    <property type="entry name" value="Transketolase_C"/>
</dbReference>
<dbReference type="PANTHER" id="PTHR43825">
    <property type="entry name" value="PYRUVATE DEHYDROGENASE E1 COMPONENT"/>
    <property type="match status" value="1"/>
</dbReference>
<dbReference type="EMBL" id="JAERWK010000019">
    <property type="protein sequence ID" value="MBM9468544.1"/>
    <property type="molecule type" value="Genomic_DNA"/>
</dbReference>
<sequence length="314" mass="33774">MIAQRQVWGETLVELGASDDRIVVVDGDLANSTKADLFAAAHPERFVEVGIAEQNMVGIAFGLSTLGYRPWLSTFGVFLTHRALDPIRMLVSQTGAAVRIAGAYSGLLNGRSGKTHQDVADLAIMRTMPGMTVLAPADEHEMRAAVRWAADHDGPLYLRIARDAVAPVFDIDTTWEDWAPRMLRDGGDITVVSTGVQTSRCVDAVRLLADRGIDARHIHVPMLKPLDEDRLAGLLGERVVTVEEHTMIGGLGGLVAEIVAARRSTQTVTRLGLADGWSESGPDAFLLDKYGLSASRIADRIVGVHSRPVGTPGV</sequence>
<evidence type="ECO:0000313" key="5">
    <source>
        <dbReference type="EMBL" id="MBM9468544.1"/>
    </source>
</evidence>
<dbReference type="Pfam" id="PF02780">
    <property type="entry name" value="Transketolase_C"/>
    <property type="match status" value="1"/>
</dbReference>
<dbReference type="InterPro" id="IPR009014">
    <property type="entry name" value="Transketo_C/PFOR_II"/>
</dbReference>
<evidence type="ECO:0000256" key="3">
    <source>
        <dbReference type="ARBA" id="ARBA00023052"/>
    </source>
</evidence>
<evidence type="ECO:0000256" key="1">
    <source>
        <dbReference type="ARBA" id="ARBA00001964"/>
    </source>
</evidence>
<accession>A0A938YET9</accession>
<feature type="domain" description="Transketolase-like pyrimidine-binding" evidence="4">
    <location>
        <begin position="2"/>
        <end position="168"/>
    </location>
</feature>
<dbReference type="SUPFAM" id="SSF52518">
    <property type="entry name" value="Thiamin diphosphate-binding fold (THDP-binding)"/>
    <property type="match status" value="1"/>
</dbReference>
<dbReference type="RefSeq" id="WP_205261498.1">
    <property type="nucleotide sequence ID" value="NZ_JAERWK010000019.1"/>
</dbReference>
<reference evidence="5" key="1">
    <citation type="submission" date="2021-01" db="EMBL/GenBank/DDBJ databases">
        <title>YIM 132084 draft genome.</title>
        <authorList>
            <person name="An D."/>
        </authorList>
    </citation>
    <scope>NUCLEOTIDE SEQUENCE</scope>
    <source>
        <strain evidence="5">YIM 132084</strain>
    </source>
</reference>
<comment type="caution">
    <text evidence="5">The sequence shown here is derived from an EMBL/GenBank/DDBJ whole genome shotgun (WGS) entry which is preliminary data.</text>
</comment>
<dbReference type="GO" id="GO:0000287">
    <property type="term" value="F:magnesium ion binding"/>
    <property type="evidence" value="ECO:0007669"/>
    <property type="project" value="UniProtKB-ARBA"/>
</dbReference>
<gene>
    <name evidence="5" type="ORF">JL106_14765</name>
</gene>
<dbReference type="SUPFAM" id="SSF52922">
    <property type="entry name" value="TK C-terminal domain-like"/>
    <property type="match status" value="1"/>
</dbReference>
<dbReference type="InterPro" id="IPR029061">
    <property type="entry name" value="THDP-binding"/>
</dbReference>
<dbReference type="InterPro" id="IPR051157">
    <property type="entry name" value="PDH/Transketolase"/>
</dbReference>
<dbReference type="Proteomes" id="UP000663792">
    <property type="component" value="Unassembled WGS sequence"/>
</dbReference>
<dbReference type="CDD" id="cd07033">
    <property type="entry name" value="TPP_PYR_DXS_TK_like"/>
    <property type="match status" value="1"/>
</dbReference>
<protein>
    <submittedName>
        <fullName evidence="5">Transketolase family protein</fullName>
    </submittedName>
</protein>
<evidence type="ECO:0000256" key="2">
    <source>
        <dbReference type="ARBA" id="ARBA00007131"/>
    </source>
</evidence>
<organism evidence="5 6">
    <name type="scientific">Nakamurella leprariae</name>
    <dbReference type="NCBI Taxonomy" id="2803911"/>
    <lineage>
        <taxon>Bacteria</taxon>
        <taxon>Bacillati</taxon>
        <taxon>Actinomycetota</taxon>
        <taxon>Actinomycetes</taxon>
        <taxon>Nakamurellales</taxon>
        <taxon>Nakamurellaceae</taxon>
        <taxon>Nakamurella</taxon>
    </lineage>
</organism>
<comment type="similarity">
    <text evidence="2">Belongs to the transketolase family.</text>
</comment>
<name>A0A938YET9_9ACTN</name>
<dbReference type="SMART" id="SM00861">
    <property type="entry name" value="Transket_pyr"/>
    <property type="match status" value="1"/>
</dbReference>
<dbReference type="Gene3D" id="3.40.50.970">
    <property type="match status" value="1"/>
</dbReference>
<dbReference type="InterPro" id="IPR005475">
    <property type="entry name" value="Transketolase-like_Pyr-bd"/>
</dbReference>
<evidence type="ECO:0000259" key="4">
    <source>
        <dbReference type="SMART" id="SM00861"/>
    </source>
</evidence>
<dbReference type="AlphaFoldDB" id="A0A938YET9"/>
<dbReference type="Pfam" id="PF02779">
    <property type="entry name" value="Transket_pyr"/>
    <property type="match status" value="1"/>
</dbReference>
<keyword evidence="6" id="KW-1185">Reference proteome</keyword>